<dbReference type="RefSeq" id="WP_143486694.1">
    <property type="nucleotide sequence ID" value="NZ_VJOY01000002.1"/>
</dbReference>
<comment type="caution">
    <text evidence="2">The sequence shown here is derived from an EMBL/GenBank/DDBJ whole genome shotgun (WGS) entry which is preliminary data.</text>
</comment>
<evidence type="ECO:0000256" key="1">
    <source>
        <dbReference type="SAM" id="Phobius"/>
    </source>
</evidence>
<keyword evidence="1" id="KW-1133">Transmembrane helix</keyword>
<dbReference type="Proteomes" id="UP000315235">
    <property type="component" value="Unassembled WGS sequence"/>
</dbReference>
<proteinExistence type="predicted"/>
<sequence>MKHSVFYAALYSFSSLLLYTIIRLIGMDFEDADIATFIFGLVFALLWRPGVLAMVWSAALFCLVLSVDLHHGWYWISTDQTNESDWIFYLAGVGFVLPLLIVWLLQKSWQAGRYLVSVLVKRARPSFRR</sequence>
<reference evidence="2 3" key="1">
    <citation type="submission" date="2019-07" db="EMBL/GenBank/DDBJ databases">
        <title>Pseudomonas mangiferae sp. nov., isolated from bark of mango tree in Thailand.</title>
        <authorList>
            <person name="Srisuk N."/>
            <person name="Anurat P."/>
        </authorList>
    </citation>
    <scope>NUCLEOTIDE SEQUENCE [LARGE SCALE GENOMIC DNA]</scope>
    <source>
        <strain evidence="2 3">DMKU_BBB3-04</strain>
    </source>
</reference>
<feature type="transmembrane region" description="Helical" evidence="1">
    <location>
        <begin position="86"/>
        <end position="105"/>
    </location>
</feature>
<feature type="transmembrane region" description="Helical" evidence="1">
    <location>
        <begin position="37"/>
        <end position="66"/>
    </location>
</feature>
<keyword evidence="1" id="KW-0472">Membrane</keyword>
<name>A0A553H2T8_9PSED</name>
<organism evidence="2 3">
    <name type="scientific">Pseudomonas mangiferae</name>
    <dbReference type="NCBI Taxonomy" id="2593654"/>
    <lineage>
        <taxon>Bacteria</taxon>
        <taxon>Pseudomonadati</taxon>
        <taxon>Pseudomonadota</taxon>
        <taxon>Gammaproteobacteria</taxon>
        <taxon>Pseudomonadales</taxon>
        <taxon>Pseudomonadaceae</taxon>
        <taxon>Pseudomonas</taxon>
    </lineage>
</organism>
<dbReference type="EMBL" id="VJOY01000002">
    <property type="protein sequence ID" value="TRX76066.1"/>
    <property type="molecule type" value="Genomic_DNA"/>
</dbReference>
<accession>A0A553H2T8</accession>
<evidence type="ECO:0000313" key="2">
    <source>
        <dbReference type="EMBL" id="TRX76066.1"/>
    </source>
</evidence>
<evidence type="ECO:0000313" key="3">
    <source>
        <dbReference type="Proteomes" id="UP000315235"/>
    </source>
</evidence>
<keyword evidence="1" id="KW-0812">Transmembrane</keyword>
<keyword evidence="3" id="KW-1185">Reference proteome</keyword>
<protein>
    <submittedName>
        <fullName evidence="2">Uncharacterized protein</fullName>
    </submittedName>
</protein>
<feature type="transmembrane region" description="Helical" evidence="1">
    <location>
        <begin position="6"/>
        <end position="25"/>
    </location>
</feature>
<dbReference type="AlphaFoldDB" id="A0A553H2T8"/>
<gene>
    <name evidence="2" type="ORF">FM069_02440</name>
</gene>